<dbReference type="EMBL" id="FORO01000033">
    <property type="protein sequence ID" value="SFJ48412.1"/>
    <property type="molecule type" value="Genomic_DNA"/>
</dbReference>
<name>A0A1I3RR88_9EURY</name>
<organism evidence="1 2">
    <name type="scientific">Natronobacterium gregoryi</name>
    <dbReference type="NCBI Taxonomy" id="44930"/>
    <lineage>
        <taxon>Archaea</taxon>
        <taxon>Methanobacteriati</taxon>
        <taxon>Methanobacteriota</taxon>
        <taxon>Stenosarchaea group</taxon>
        <taxon>Halobacteria</taxon>
        <taxon>Halobacteriales</taxon>
        <taxon>Natrialbaceae</taxon>
        <taxon>Natronobacterium</taxon>
    </lineage>
</organism>
<sequence length="39" mass="4361">MCEDCELETVSTDKDNWGEEAFPDAETAMFGDLDDGEDE</sequence>
<dbReference type="Proteomes" id="UP000182829">
    <property type="component" value="Unassembled WGS sequence"/>
</dbReference>
<accession>A0A1I3RR88</accession>
<dbReference type="AlphaFoldDB" id="A0A1I3RR88"/>
<gene>
    <name evidence="1" type="ORF">SAMN05443661_13330</name>
</gene>
<evidence type="ECO:0000313" key="2">
    <source>
        <dbReference type="Proteomes" id="UP000182829"/>
    </source>
</evidence>
<reference evidence="1 2" key="1">
    <citation type="submission" date="2016-10" db="EMBL/GenBank/DDBJ databases">
        <authorList>
            <person name="de Groot N.N."/>
        </authorList>
    </citation>
    <scope>NUCLEOTIDE SEQUENCE [LARGE SCALE GENOMIC DNA]</scope>
    <source>
        <strain evidence="1 2">SP2</strain>
    </source>
</reference>
<protein>
    <submittedName>
        <fullName evidence="1">Uncharacterized protein</fullName>
    </submittedName>
</protein>
<proteinExistence type="predicted"/>
<evidence type="ECO:0000313" key="1">
    <source>
        <dbReference type="EMBL" id="SFJ48412.1"/>
    </source>
</evidence>